<gene>
    <name evidence="1" type="ORF">E2C01_023020</name>
</gene>
<dbReference type="AlphaFoldDB" id="A0A5B7E6Y4"/>
<keyword evidence="2" id="KW-1185">Reference proteome</keyword>
<sequence>MVAVRADMRVVGLWLGYIYVGRYVSTASSRKPKVAEYTCHAATQPGPGCDGGRKPATIDDHQVFVTPDTTTLLLH</sequence>
<dbReference type="EMBL" id="VSRR010002132">
    <property type="protein sequence ID" value="MPC29771.1"/>
    <property type="molecule type" value="Genomic_DNA"/>
</dbReference>
<reference evidence="1 2" key="1">
    <citation type="submission" date="2019-05" db="EMBL/GenBank/DDBJ databases">
        <title>Another draft genome of Portunus trituberculatus and its Hox gene families provides insights of decapod evolution.</title>
        <authorList>
            <person name="Jeong J.-H."/>
            <person name="Song I."/>
            <person name="Kim S."/>
            <person name="Choi T."/>
            <person name="Kim D."/>
            <person name="Ryu S."/>
            <person name="Kim W."/>
        </authorList>
    </citation>
    <scope>NUCLEOTIDE SEQUENCE [LARGE SCALE GENOMIC DNA]</scope>
    <source>
        <tissue evidence="1">Muscle</tissue>
    </source>
</reference>
<evidence type="ECO:0000313" key="1">
    <source>
        <dbReference type="EMBL" id="MPC29771.1"/>
    </source>
</evidence>
<organism evidence="1 2">
    <name type="scientific">Portunus trituberculatus</name>
    <name type="common">Swimming crab</name>
    <name type="synonym">Neptunus trituberculatus</name>
    <dbReference type="NCBI Taxonomy" id="210409"/>
    <lineage>
        <taxon>Eukaryota</taxon>
        <taxon>Metazoa</taxon>
        <taxon>Ecdysozoa</taxon>
        <taxon>Arthropoda</taxon>
        <taxon>Crustacea</taxon>
        <taxon>Multicrustacea</taxon>
        <taxon>Malacostraca</taxon>
        <taxon>Eumalacostraca</taxon>
        <taxon>Eucarida</taxon>
        <taxon>Decapoda</taxon>
        <taxon>Pleocyemata</taxon>
        <taxon>Brachyura</taxon>
        <taxon>Eubrachyura</taxon>
        <taxon>Portunoidea</taxon>
        <taxon>Portunidae</taxon>
        <taxon>Portuninae</taxon>
        <taxon>Portunus</taxon>
    </lineage>
</organism>
<name>A0A5B7E6Y4_PORTR</name>
<proteinExistence type="predicted"/>
<evidence type="ECO:0000313" key="2">
    <source>
        <dbReference type="Proteomes" id="UP000324222"/>
    </source>
</evidence>
<comment type="caution">
    <text evidence="1">The sequence shown here is derived from an EMBL/GenBank/DDBJ whole genome shotgun (WGS) entry which is preliminary data.</text>
</comment>
<dbReference type="Proteomes" id="UP000324222">
    <property type="component" value="Unassembled WGS sequence"/>
</dbReference>
<protein>
    <submittedName>
        <fullName evidence="1">Uncharacterized protein</fullName>
    </submittedName>
</protein>
<accession>A0A5B7E6Y4</accession>